<organism evidence="7 8">
    <name type="scientific">Alcaligenes faecalis</name>
    <dbReference type="NCBI Taxonomy" id="511"/>
    <lineage>
        <taxon>Bacteria</taxon>
        <taxon>Pseudomonadati</taxon>
        <taxon>Pseudomonadota</taxon>
        <taxon>Betaproteobacteria</taxon>
        <taxon>Burkholderiales</taxon>
        <taxon>Alcaligenaceae</taxon>
        <taxon>Alcaligenes</taxon>
    </lineage>
</organism>
<sequence length="301" mass="33419">MSTVHNFMAAVVVGASITCATGVQAGAPDVEHATGLLPAKIGAQQQRAHQLLDKAIAHIRQNGPQAVNDFTHDPAFIDRDLYVYSLSPAGQMLSSGGWSAGLIGQNVLNETDDAGQPFFSQMLALAKQNQSGSIEYYWFNPNEGQNEIKITYFEVVDGIVIAVGFFPGYPTEEQAKQMLEQAMSEYFADPVAALRKFRNKQGEFRRQDQYVFVLDKAQRKVVLNPAFAENNNVSVDAITDVQGQHFLREMLEHASPNMIQSIDYWWLSSETRQVEHRRAFYQQMGGQVIAVGTTVFPESPP</sequence>
<dbReference type="GO" id="GO:0005886">
    <property type="term" value="C:plasma membrane"/>
    <property type="evidence" value="ECO:0007669"/>
    <property type="project" value="UniProtKB-SubCell"/>
</dbReference>
<evidence type="ECO:0000256" key="3">
    <source>
        <dbReference type="ARBA" id="ARBA00022692"/>
    </source>
</evidence>
<reference evidence="7 8" key="1">
    <citation type="submission" date="2018-05" db="EMBL/GenBank/DDBJ databases">
        <title>Genome Sequence of an Efficient Indole-Degrading Bacterium, Alcaligenes sp.YBY.</title>
        <authorList>
            <person name="Yang B."/>
        </authorList>
    </citation>
    <scope>NUCLEOTIDE SEQUENCE [LARGE SCALE GENOMIC DNA]</scope>
    <source>
        <strain evidence="7 8">YBY</strain>
    </source>
</reference>
<protein>
    <recommendedName>
        <fullName evidence="6">Single Cache domain-containing protein</fullName>
    </recommendedName>
</protein>
<evidence type="ECO:0000256" key="2">
    <source>
        <dbReference type="ARBA" id="ARBA00022475"/>
    </source>
</evidence>
<keyword evidence="4" id="KW-1133">Transmembrane helix</keyword>
<evidence type="ECO:0000256" key="4">
    <source>
        <dbReference type="ARBA" id="ARBA00022989"/>
    </source>
</evidence>
<name>A0A2U2BPJ6_ALCFA</name>
<evidence type="ECO:0000313" key="7">
    <source>
        <dbReference type="EMBL" id="PWE15932.1"/>
    </source>
</evidence>
<accession>A0A2U2BPJ6</accession>
<evidence type="ECO:0000256" key="5">
    <source>
        <dbReference type="ARBA" id="ARBA00023136"/>
    </source>
</evidence>
<dbReference type="Proteomes" id="UP000245216">
    <property type="component" value="Unassembled WGS sequence"/>
</dbReference>
<proteinExistence type="predicted"/>
<keyword evidence="3" id="KW-0812">Transmembrane</keyword>
<dbReference type="STRING" id="511.UZ73_00890"/>
<keyword evidence="2" id="KW-1003">Cell membrane</keyword>
<comment type="subcellular location">
    <subcellularLocation>
        <location evidence="1">Cell membrane</location>
        <topology evidence="1">Multi-pass membrane protein</topology>
    </subcellularLocation>
</comment>
<reference evidence="7 8" key="2">
    <citation type="submission" date="2018-05" db="EMBL/GenBank/DDBJ databases">
        <authorList>
            <person name="Lanie J.A."/>
            <person name="Ng W.-L."/>
            <person name="Kazmierczak K.M."/>
            <person name="Andrzejewski T.M."/>
            <person name="Davidsen T.M."/>
            <person name="Wayne K.J."/>
            <person name="Tettelin H."/>
            <person name="Glass J.I."/>
            <person name="Rusch D."/>
            <person name="Podicherti R."/>
            <person name="Tsui H.-C.T."/>
            <person name="Winkler M.E."/>
        </authorList>
    </citation>
    <scope>NUCLEOTIDE SEQUENCE [LARGE SCALE GENOMIC DNA]</scope>
    <source>
        <strain evidence="7 8">YBY</strain>
    </source>
</reference>
<dbReference type="EMBL" id="QEXO01000001">
    <property type="protein sequence ID" value="PWE15932.1"/>
    <property type="molecule type" value="Genomic_DNA"/>
</dbReference>
<evidence type="ECO:0000259" key="6">
    <source>
        <dbReference type="Pfam" id="PF17200"/>
    </source>
</evidence>
<dbReference type="Pfam" id="PF17200">
    <property type="entry name" value="sCache_2"/>
    <property type="match status" value="2"/>
</dbReference>
<evidence type="ECO:0000313" key="8">
    <source>
        <dbReference type="Proteomes" id="UP000245216"/>
    </source>
</evidence>
<dbReference type="AlphaFoldDB" id="A0A2U2BPJ6"/>
<feature type="domain" description="Single Cache" evidence="6">
    <location>
        <begin position="195"/>
        <end position="286"/>
    </location>
</feature>
<evidence type="ECO:0000256" key="1">
    <source>
        <dbReference type="ARBA" id="ARBA00004651"/>
    </source>
</evidence>
<dbReference type="InterPro" id="IPR033480">
    <property type="entry name" value="sCache_2"/>
</dbReference>
<dbReference type="Gene3D" id="3.30.450.20">
    <property type="entry name" value="PAS domain"/>
    <property type="match status" value="2"/>
</dbReference>
<keyword evidence="5" id="KW-0472">Membrane</keyword>
<feature type="domain" description="Single Cache" evidence="6">
    <location>
        <begin position="50"/>
        <end position="155"/>
    </location>
</feature>
<gene>
    <name evidence="7" type="ORF">DF183_04180</name>
</gene>
<comment type="caution">
    <text evidence="7">The sequence shown here is derived from an EMBL/GenBank/DDBJ whole genome shotgun (WGS) entry which is preliminary data.</text>
</comment>